<organism evidence="1 2">
    <name type="scientific">Gymnopus androsaceus JB14</name>
    <dbReference type="NCBI Taxonomy" id="1447944"/>
    <lineage>
        <taxon>Eukaryota</taxon>
        <taxon>Fungi</taxon>
        <taxon>Dikarya</taxon>
        <taxon>Basidiomycota</taxon>
        <taxon>Agaricomycotina</taxon>
        <taxon>Agaricomycetes</taxon>
        <taxon>Agaricomycetidae</taxon>
        <taxon>Agaricales</taxon>
        <taxon>Marasmiineae</taxon>
        <taxon>Omphalotaceae</taxon>
        <taxon>Gymnopus</taxon>
    </lineage>
</organism>
<protein>
    <submittedName>
        <fullName evidence="1">Uncharacterized protein</fullName>
    </submittedName>
</protein>
<proteinExistence type="predicted"/>
<gene>
    <name evidence="1" type="ORF">BT96DRAFT_994249</name>
</gene>
<sequence length="191" mass="21543">MKTLESTLAGLREEERALEEEKITCASILHPVRRVPADVWEYVFEFAVFEPEGRRLGWSATLGIENSSWKFKDVTPILRILPPSLENLELVPYPSQNMNYDPQCVDTIFKALHHYPAPDPLTILPLLQYVAILLPDVTANVFDVLESRRQKLTPGGVVPLKQVRLSKNCSNLSLDPRAIALRAGGLDLHFD</sequence>
<name>A0A6A4HN10_9AGAR</name>
<reference evidence="1" key="1">
    <citation type="journal article" date="2019" name="Environ. Microbiol.">
        <title>Fungal ecological strategies reflected in gene transcription - a case study of two litter decomposers.</title>
        <authorList>
            <person name="Barbi F."/>
            <person name="Kohler A."/>
            <person name="Barry K."/>
            <person name="Baskaran P."/>
            <person name="Daum C."/>
            <person name="Fauchery L."/>
            <person name="Ihrmark K."/>
            <person name="Kuo A."/>
            <person name="LaButti K."/>
            <person name="Lipzen A."/>
            <person name="Morin E."/>
            <person name="Grigoriev I.V."/>
            <person name="Henrissat B."/>
            <person name="Lindahl B."/>
            <person name="Martin F."/>
        </authorList>
    </citation>
    <scope>NUCLEOTIDE SEQUENCE</scope>
    <source>
        <strain evidence="1">JB14</strain>
    </source>
</reference>
<evidence type="ECO:0000313" key="2">
    <source>
        <dbReference type="Proteomes" id="UP000799118"/>
    </source>
</evidence>
<keyword evidence="2" id="KW-1185">Reference proteome</keyword>
<evidence type="ECO:0000313" key="1">
    <source>
        <dbReference type="EMBL" id="KAE9399130.1"/>
    </source>
</evidence>
<accession>A0A6A4HN10</accession>
<dbReference type="EMBL" id="ML769473">
    <property type="protein sequence ID" value="KAE9399130.1"/>
    <property type="molecule type" value="Genomic_DNA"/>
</dbReference>
<dbReference type="AlphaFoldDB" id="A0A6A4HN10"/>
<dbReference type="Proteomes" id="UP000799118">
    <property type="component" value="Unassembled WGS sequence"/>
</dbReference>